<evidence type="ECO:0000259" key="1">
    <source>
        <dbReference type="Pfam" id="PF05699"/>
    </source>
</evidence>
<evidence type="ECO:0000313" key="2">
    <source>
        <dbReference type="EMBL" id="CAH1636181.1"/>
    </source>
</evidence>
<dbReference type="Proteomes" id="UP001153321">
    <property type="component" value="Chromosome 12"/>
</dbReference>
<organism evidence="2 3">
    <name type="scientific">Spodoptera littoralis</name>
    <name type="common">Egyptian cotton leafworm</name>
    <dbReference type="NCBI Taxonomy" id="7109"/>
    <lineage>
        <taxon>Eukaryota</taxon>
        <taxon>Metazoa</taxon>
        <taxon>Ecdysozoa</taxon>
        <taxon>Arthropoda</taxon>
        <taxon>Hexapoda</taxon>
        <taxon>Insecta</taxon>
        <taxon>Pterygota</taxon>
        <taxon>Neoptera</taxon>
        <taxon>Endopterygota</taxon>
        <taxon>Lepidoptera</taxon>
        <taxon>Glossata</taxon>
        <taxon>Ditrysia</taxon>
        <taxon>Noctuoidea</taxon>
        <taxon>Noctuidae</taxon>
        <taxon>Amphipyrinae</taxon>
        <taxon>Spodoptera</taxon>
    </lineage>
</organism>
<feature type="domain" description="HAT C-terminal dimerisation" evidence="1">
    <location>
        <begin position="12"/>
        <end position="44"/>
    </location>
</feature>
<accession>A0A9P0HZ74</accession>
<dbReference type="AlphaFoldDB" id="A0A9P0HZ74"/>
<keyword evidence="3" id="KW-1185">Reference proteome</keyword>
<gene>
    <name evidence="2" type="ORF">SPLIT_LOCUS1543</name>
</gene>
<dbReference type="InterPro" id="IPR008906">
    <property type="entry name" value="HATC_C_dom"/>
</dbReference>
<name>A0A9P0HZ74_SPOLI</name>
<proteinExistence type="predicted"/>
<dbReference type="GO" id="GO:0046983">
    <property type="term" value="F:protein dimerization activity"/>
    <property type="evidence" value="ECO:0007669"/>
    <property type="project" value="InterPro"/>
</dbReference>
<reference evidence="2" key="1">
    <citation type="submission" date="2022-02" db="EMBL/GenBank/DDBJ databases">
        <authorList>
            <person name="King R."/>
        </authorList>
    </citation>
    <scope>NUCLEOTIDE SEQUENCE</scope>
</reference>
<evidence type="ECO:0000313" key="3">
    <source>
        <dbReference type="Proteomes" id="UP001153321"/>
    </source>
</evidence>
<sequence>MELVDVIKISEMQFYPSVKTALAILLAQPCTTCTIERSFSTLRRASKRGFAQP</sequence>
<dbReference type="EMBL" id="LR824543">
    <property type="protein sequence ID" value="CAH1636181.1"/>
    <property type="molecule type" value="Genomic_DNA"/>
</dbReference>
<dbReference type="Pfam" id="PF05699">
    <property type="entry name" value="Dimer_Tnp_hAT"/>
    <property type="match status" value="1"/>
</dbReference>
<protein>
    <recommendedName>
        <fullName evidence="1">HAT C-terminal dimerisation domain-containing protein</fullName>
    </recommendedName>
</protein>